<dbReference type="EMBL" id="JAKGSI010000002">
    <property type="protein sequence ID" value="MCF4006300.1"/>
    <property type="molecule type" value="Genomic_DNA"/>
</dbReference>
<feature type="signal peptide" evidence="1">
    <location>
        <begin position="1"/>
        <end position="25"/>
    </location>
</feature>
<comment type="caution">
    <text evidence="2">The sequence shown here is derived from an EMBL/GenBank/DDBJ whole genome shotgun (WGS) entry which is preliminary data.</text>
</comment>
<evidence type="ECO:0000256" key="1">
    <source>
        <dbReference type="SAM" id="SignalP"/>
    </source>
</evidence>
<name>A0A9X1QSN8_9CORY</name>
<sequence>MHFPAKSRRALIACLLATMSWTGLSACESTPAPPPTEQAVGIPVDAPKVTLLDAGHGEKIALRYQDVDEDARSLTADVSQGFDQHVVRADRLDPHPPSDLHADTARLPLNVVTHAPAEGEKDSARAEATRAVEARLTGAPQSSEVSRNEDLAGAEGFRYGWRAQDQGRISEIQVAAPHEASEDARGYIESAFKTLTAYQVVLPDEPVGEGAQWTVESRVAADNSYLQTITYTVTSIASDTVTLSVDIEQRPTLGALQDGEHTLSVLGTQTSSTGELTFDLHSALPRSGSLSATTRVVYGEKDSDVRVVQDLTSSVRYSPAQQESAKS</sequence>
<feature type="chain" id="PRO_5040937059" description="Secreted protein" evidence="1">
    <location>
        <begin position="26"/>
        <end position="327"/>
    </location>
</feature>
<organism evidence="2 3">
    <name type="scientific">Corynebacterium uropygiale</name>
    <dbReference type="NCBI Taxonomy" id="1775911"/>
    <lineage>
        <taxon>Bacteria</taxon>
        <taxon>Bacillati</taxon>
        <taxon>Actinomycetota</taxon>
        <taxon>Actinomycetes</taxon>
        <taxon>Mycobacteriales</taxon>
        <taxon>Corynebacteriaceae</taxon>
        <taxon>Corynebacterium</taxon>
    </lineage>
</organism>
<evidence type="ECO:0008006" key="4">
    <source>
        <dbReference type="Google" id="ProtNLM"/>
    </source>
</evidence>
<evidence type="ECO:0000313" key="3">
    <source>
        <dbReference type="Proteomes" id="UP001139336"/>
    </source>
</evidence>
<dbReference type="RefSeq" id="WP_236118113.1">
    <property type="nucleotide sequence ID" value="NZ_JAKGSI010000002.1"/>
</dbReference>
<proteinExistence type="predicted"/>
<dbReference type="PROSITE" id="PS51257">
    <property type="entry name" value="PROKAR_LIPOPROTEIN"/>
    <property type="match status" value="1"/>
</dbReference>
<gene>
    <name evidence="2" type="ORF">L1O03_03785</name>
</gene>
<dbReference type="Proteomes" id="UP001139336">
    <property type="component" value="Unassembled WGS sequence"/>
</dbReference>
<protein>
    <recommendedName>
        <fullName evidence="4">Secreted protein</fullName>
    </recommendedName>
</protein>
<accession>A0A9X1QSN8</accession>
<keyword evidence="3" id="KW-1185">Reference proteome</keyword>
<reference evidence="2" key="1">
    <citation type="submission" date="2022-01" db="EMBL/GenBank/DDBJ databases">
        <title>Corynebacterium sp. nov isolated from isolated from the feces of the greater white-fronted geese (Anser albifrons) at Poyang Lake, PR China.</title>
        <authorList>
            <person name="Liu Q."/>
        </authorList>
    </citation>
    <scope>NUCLEOTIDE SEQUENCE</scope>
    <source>
        <strain evidence="2">JCM 32435</strain>
    </source>
</reference>
<keyword evidence="1" id="KW-0732">Signal</keyword>
<evidence type="ECO:0000313" key="2">
    <source>
        <dbReference type="EMBL" id="MCF4006300.1"/>
    </source>
</evidence>
<dbReference type="AlphaFoldDB" id="A0A9X1QSN8"/>